<keyword evidence="1" id="KW-0812">Transmembrane</keyword>
<keyword evidence="1" id="KW-1133">Transmembrane helix</keyword>
<dbReference type="SUPFAM" id="SSF48317">
    <property type="entry name" value="Acid phosphatase/Vanadium-dependent haloperoxidase"/>
    <property type="match status" value="1"/>
</dbReference>
<feature type="transmembrane region" description="Helical" evidence="1">
    <location>
        <begin position="268"/>
        <end position="286"/>
    </location>
</feature>
<dbReference type="InterPro" id="IPR036938">
    <property type="entry name" value="PAP2/HPO_sf"/>
</dbReference>
<feature type="transmembrane region" description="Helical" evidence="1">
    <location>
        <begin position="242"/>
        <end position="262"/>
    </location>
</feature>
<keyword evidence="1" id="KW-0472">Membrane</keyword>
<dbReference type="STRING" id="1312852.EG19_08140"/>
<reference evidence="3 4" key="1">
    <citation type="submission" date="2014-04" db="EMBL/GenBank/DDBJ databases">
        <title>The Genome Sequence of Thermoanaerobaculum aquaticum MP-01, The First Cultivated Group 23 Acidobacterium.</title>
        <authorList>
            <person name="Stamps B.W."/>
            <person name="Losey N.A."/>
            <person name="Lawson P.A."/>
            <person name="Stevenson B.S."/>
        </authorList>
    </citation>
    <scope>NUCLEOTIDE SEQUENCE [LARGE SCALE GENOMIC DNA]</scope>
    <source>
        <strain evidence="3 4">MP-01</strain>
    </source>
</reference>
<comment type="caution">
    <text evidence="3">The sequence shown here is derived from an EMBL/GenBank/DDBJ whole genome shotgun (WGS) entry which is preliminary data.</text>
</comment>
<dbReference type="AlphaFoldDB" id="A0A062XX37"/>
<dbReference type="Proteomes" id="UP000027284">
    <property type="component" value="Unassembled WGS sequence"/>
</dbReference>
<feature type="transmembrane region" description="Helical" evidence="1">
    <location>
        <begin position="165"/>
        <end position="183"/>
    </location>
</feature>
<organism evidence="3 4">
    <name type="scientific">Thermoanaerobaculum aquaticum</name>
    <dbReference type="NCBI Taxonomy" id="1312852"/>
    <lineage>
        <taxon>Bacteria</taxon>
        <taxon>Pseudomonadati</taxon>
        <taxon>Acidobacteriota</taxon>
        <taxon>Thermoanaerobaculia</taxon>
        <taxon>Thermoanaerobaculales</taxon>
        <taxon>Thermoanaerobaculaceae</taxon>
        <taxon>Thermoanaerobaculum</taxon>
    </lineage>
</organism>
<feature type="transmembrane region" description="Helical" evidence="1">
    <location>
        <begin position="40"/>
        <end position="62"/>
    </location>
</feature>
<evidence type="ECO:0000259" key="2">
    <source>
        <dbReference type="Pfam" id="PF14378"/>
    </source>
</evidence>
<dbReference type="RefSeq" id="WP_053335240.1">
    <property type="nucleotide sequence ID" value="NZ_JMFG01000035.1"/>
</dbReference>
<sequence length="294" mass="31896">MIEALPLAGKGRLRVGEQALAVALFAMAIIAWFHPQELALSVRASLATVALLYLVAAVALARTTQPMLALVREFLPVPVVPFIFLHLGLLIPLVHPAHYDRQLEALDRLILGAEAQAALYSLSIPAWLADVLTLAYSTFFFLPIVLLVALVRAGDPYLPRVTSTVVLTFLVSYAGYFLVPAYGPRAGVAKERYASLPAGVVGAPIRELLDHWEKTKTDAFPSGHTMVTLAVLYCARRRTPRLYTALLPVGALLIAATVLLTYHYVVDVLAAIPFLLLSLGLARWWCGPLPAKAS</sequence>
<name>A0A062XX37_9BACT</name>
<dbReference type="InterPro" id="IPR026841">
    <property type="entry name" value="Aur1/Ipt1"/>
</dbReference>
<gene>
    <name evidence="3" type="ORF">EG19_08140</name>
</gene>
<evidence type="ECO:0000313" key="4">
    <source>
        <dbReference type="Proteomes" id="UP000027284"/>
    </source>
</evidence>
<feature type="transmembrane region" description="Helical" evidence="1">
    <location>
        <begin position="219"/>
        <end position="235"/>
    </location>
</feature>
<feature type="transmembrane region" description="Helical" evidence="1">
    <location>
        <begin position="134"/>
        <end position="153"/>
    </location>
</feature>
<accession>A0A062XX37</accession>
<dbReference type="GO" id="GO:0016020">
    <property type="term" value="C:membrane"/>
    <property type="evidence" value="ECO:0007669"/>
    <property type="project" value="UniProtKB-SubCell"/>
</dbReference>
<feature type="domain" description="Inositolphosphotransferase Aur1/Ipt1" evidence="2">
    <location>
        <begin position="121"/>
        <end position="280"/>
    </location>
</feature>
<dbReference type="EMBL" id="JMFG01000035">
    <property type="protein sequence ID" value="KDA53075.1"/>
    <property type="molecule type" value="Genomic_DNA"/>
</dbReference>
<feature type="transmembrane region" description="Helical" evidence="1">
    <location>
        <begin position="74"/>
        <end position="94"/>
    </location>
</feature>
<protein>
    <recommendedName>
        <fullName evidence="2">Inositolphosphotransferase Aur1/Ipt1 domain-containing protein</fullName>
    </recommendedName>
</protein>
<evidence type="ECO:0000256" key="1">
    <source>
        <dbReference type="SAM" id="Phobius"/>
    </source>
</evidence>
<keyword evidence="4" id="KW-1185">Reference proteome</keyword>
<dbReference type="OrthoDB" id="9775789at2"/>
<proteinExistence type="predicted"/>
<evidence type="ECO:0000313" key="3">
    <source>
        <dbReference type="EMBL" id="KDA53075.1"/>
    </source>
</evidence>
<dbReference type="Pfam" id="PF14378">
    <property type="entry name" value="PAP2_3"/>
    <property type="match status" value="1"/>
</dbReference>
<dbReference type="Gene3D" id="1.20.144.10">
    <property type="entry name" value="Phosphatidic acid phosphatase type 2/haloperoxidase"/>
    <property type="match status" value="1"/>
</dbReference>
<feature type="transmembrane region" description="Helical" evidence="1">
    <location>
        <begin position="15"/>
        <end position="33"/>
    </location>
</feature>